<name>A0AA88GEY8_NAELO</name>
<organism evidence="3 4">
    <name type="scientific">Naegleria lovaniensis</name>
    <name type="common">Amoeba</name>
    <dbReference type="NCBI Taxonomy" id="51637"/>
    <lineage>
        <taxon>Eukaryota</taxon>
        <taxon>Discoba</taxon>
        <taxon>Heterolobosea</taxon>
        <taxon>Tetramitia</taxon>
        <taxon>Eutetramitia</taxon>
        <taxon>Vahlkampfiidae</taxon>
        <taxon>Naegleria</taxon>
    </lineage>
</organism>
<protein>
    <recommendedName>
        <fullName evidence="2">G domain-containing protein</fullName>
    </recommendedName>
</protein>
<comment type="caution">
    <text evidence="3">The sequence shown here is derived from an EMBL/GenBank/DDBJ whole genome shotgun (WGS) entry which is preliminary data.</text>
</comment>
<accession>A0AA88GEY8</accession>
<evidence type="ECO:0000313" key="4">
    <source>
        <dbReference type="Proteomes" id="UP000816034"/>
    </source>
</evidence>
<feature type="coiled-coil region" evidence="1">
    <location>
        <begin position="214"/>
        <end position="241"/>
    </location>
</feature>
<dbReference type="EMBL" id="PYSW02000039">
    <property type="protein sequence ID" value="KAG2375311.1"/>
    <property type="molecule type" value="Genomic_DNA"/>
</dbReference>
<evidence type="ECO:0000313" key="3">
    <source>
        <dbReference type="EMBL" id="KAG2375311.1"/>
    </source>
</evidence>
<dbReference type="RefSeq" id="XP_044544485.1">
    <property type="nucleotide sequence ID" value="XM_044700176.1"/>
</dbReference>
<dbReference type="Pfam" id="PF01926">
    <property type="entry name" value="MMR_HSR1"/>
    <property type="match status" value="1"/>
</dbReference>
<proteinExistence type="predicted"/>
<keyword evidence="1" id="KW-0175">Coiled coil</keyword>
<dbReference type="AlphaFoldDB" id="A0AA88GEY8"/>
<sequence length="368" mass="42034">MKTLPISGQLENAEAVRRLPPSLMLSILCGESRMLSHNITLFPYLFNQELVVETKQAYPTSPINILLAGQVGSGKSTLINSMFTCVNKDMVYVAGVMRKTSHATVTTSRFHLYGYNSYRQDIEPLNIAFTDTVGVSSINYNEDESIEFLLKGGIPDIMKEQEKAELEREIMLADQNITFWQQVFEKMSEEALKPNNNRGDFKESNKLEVLNFNIAAEMKRIEGLKKQLEQIELYLKKEREKQLPTLNTLQKRVHAIIFLVTHSPMQPDSDTPLRKNLVRFIERAVSLGYVPVVGVTNLLYSDVNKVRNEVANGLGVSSNNVFEVKANLEEKEKQFEVDKRIFEILLTAVQRGKQYIQKERIRLAKDEL</sequence>
<evidence type="ECO:0000256" key="1">
    <source>
        <dbReference type="SAM" id="Coils"/>
    </source>
</evidence>
<feature type="domain" description="G" evidence="2">
    <location>
        <begin position="65"/>
        <end position="149"/>
    </location>
</feature>
<dbReference type="GeneID" id="68102388"/>
<reference evidence="3 4" key="1">
    <citation type="journal article" date="2018" name="BMC Genomics">
        <title>The genome of Naegleria lovaniensis, the basis for a comparative approach to unravel pathogenicity factors of the human pathogenic amoeba N. fowleri.</title>
        <authorList>
            <person name="Liechti N."/>
            <person name="Schurch N."/>
            <person name="Bruggmann R."/>
            <person name="Wittwer M."/>
        </authorList>
    </citation>
    <scope>NUCLEOTIDE SEQUENCE [LARGE SCALE GENOMIC DNA]</scope>
    <source>
        <strain evidence="3 4">ATCC 30569</strain>
    </source>
</reference>
<dbReference type="InterPro" id="IPR006073">
    <property type="entry name" value="GTP-bd"/>
</dbReference>
<dbReference type="SUPFAM" id="SSF52540">
    <property type="entry name" value="P-loop containing nucleoside triphosphate hydrolases"/>
    <property type="match status" value="1"/>
</dbReference>
<dbReference type="InterPro" id="IPR027417">
    <property type="entry name" value="P-loop_NTPase"/>
</dbReference>
<dbReference type="Gene3D" id="3.40.50.300">
    <property type="entry name" value="P-loop containing nucleotide triphosphate hydrolases"/>
    <property type="match status" value="1"/>
</dbReference>
<keyword evidence="4" id="KW-1185">Reference proteome</keyword>
<dbReference type="GO" id="GO:0005525">
    <property type="term" value="F:GTP binding"/>
    <property type="evidence" value="ECO:0007669"/>
    <property type="project" value="InterPro"/>
</dbReference>
<gene>
    <name evidence="3" type="ORF">C9374_009934</name>
</gene>
<dbReference type="Proteomes" id="UP000816034">
    <property type="component" value="Unassembled WGS sequence"/>
</dbReference>
<evidence type="ECO:0000259" key="2">
    <source>
        <dbReference type="Pfam" id="PF01926"/>
    </source>
</evidence>